<dbReference type="HOGENOM" id="CLU_054974_0_2_1"/>
<dbReference type="PANTHER" id="PTHR42695">
    <property type="entry name" value="GLUTAMINE AMIDOTRANSFERASE YLR126C-RELATED"/>
    <property type="match status" value="1"/>
</dbReference>
<accession>Q7SAC0</accession>
<sequence>MSSPLTPPPRPIRLAILEADTPVPGAHARYSGYRGVFTHLFTRALASSSSPSSSSSSSSSSSQDQDQDQKQQQGQQHPLSSYLTISAHDVVNNLSDYPSLSDIDAILITGSKHSAYENDPWIVKLTEFVKKVLTEQEGDGDGDGDGDSDDGSIIKGGKKKIIKVIGVCFGHQIIGRALGQVVERNEKGWEVSVTPVGLTDVGRRLFEGMEELKIQQMHRDHVVGVPEGAQLLASTDVCENQGFVIPGRVLTVQGHPEFTTDIMEELLELRKGTGLFNEELFGSGMERNKVDDGVFIAQAFYKFLLQD</sequence>
<dbReference type="VEuPathDB" id="FungiDB:NCU06311"/>
<evidence type="ECO:0000259" key="2">
    <source>
        <dbReference type="Pfam" id="PF00117"/>
    </source>
</evidence>
<dbReference type="Proteomes" id="UP000001805">
    <property type="component" value="Chromosome 4, Linkage Group IV"/>
</dbReference>
<feature type="domain" description="Glutamine amidotransferase" evidence="2">
    <location>
        <begin position="162"/>
        <end position="261"/>
    </location>
</feature>
<dbReference type="OrthoDB" id="92161at2759"/>
<dbReference type="InParanoid" id="Q7SAC0"/>
<dbReference type="KEGG" id="ncr:NCU06311"/>
<dbReference type="SMR" id="Q7SAC0"/>
<name>Q7SAC0_NEUCR</name>
<reference evidence="3 4" key="1">
    <citation type="journal article" date="2003" name="Nature">
        <title>The genome sequence of the filamentous fungus Neurospora crassa.</title>
        <authorList>
            <person name="Galagan J.E."/>
            <person name="Calvo S.E."/>
            <person name="Borkovich K.A."/>
            <person name="Selker E.U."/>
            <person name="Read N.D."/>
            <person name="Jaffe D."/>
            <person name="FitzHugh W."/>
            <person name="Ma L.J."/>
            <person name="Smirnov S."/>
            <person name="Purcell S."/>
            <person name="Rehman B."/>
            <person name="Elkins T."/>
            <person name="Engels R."/>
            <person name="Wang S."/>
            <person name="Nielsen C.B."/>
            <person name="Butler J."/>
            <person name="Endrizzi M."/>
            <person name="Qui D."/>
            <person name="Ianakiev P."/>
            <person name="Bell-Pedersen D."/>
            <person name="Nelson M.A."/>
            <person name="Werner-Washburne M."/>
            <person name="Selitrennikoff C.P."/>
            <person name="Kinsey J.A."/>
            <person name="Braun E.L."/>
            <person name="Zelter A."/>
            <person name="Schulte U."/>
            <person name="Kothe G.O."/>
            <person name="Jedd G."/>
            <person name="Mewes W."/>
            <person name="Staben C."/>
            <person name="Marcotte E."/>
            <person name="Greenberg D."/>
            <person name="Roy A."/>
            <person name="Foley K."/>
            <person name="Naylor J."/>
            <person name="Stange-Thomann N."/>
            <person name="Barrett R."/>
            <person name="Gnerre S."/>
            <person name="Kamal M."/>
            <person name="Kamvysselis M."/>
            <person name="Mauceli E."/>
            <person name="Bielke C."/>
            <person name="Rudd S."/>
            <person name="Frishman D."/>
            <person name="Krystofova S."/>
            <person name="Rasmussen C."/>
            <person name="Metzenberg R.L."/>
            <person name="Perkins D.D."/>
            <person name="Kroken S."/>
            <person name="Cogoni C."/>
            <person name="Macino G."/>
            <person name="Catcheside D."/>
            <person name="Li W."/>
            <person name="Pratt R.J."/>
            <person name="Osmani S.A."/>
            <person name="DeSouza C.P."/>
            <person name="Glass L."/>
            <person name="Orbach M.J."/>
            <person name="Berglund J.A."/>
            <person name="Voelker R."/>
            <person name="Yarden O."/>
            <person name="Plamann M."/>
            <person name="Seiler S."/>
            <person name="Dunlap J."/>
            <person name="Radford A."/>
            <person name="Aramayo R."/>
            <person name="Natvig D.O."/>
            <person name="Alex L.A."/>
            <person name="Mannhaupt G."/>
            <person name="Ebbole D.J."/>
            <person name="Freitag M."/>
            <person name="Paulsen I."/>
            <person name="Sachs M.S."/>
            <person name="Lander E.S."/>
            <person name="Nusbaum C."/>
            <person name="Birren B."/>
        </authorList>
    </citation>
    <scope>NUCLEOTIDE SEQUENCE [LARGE SCALE GENOMIC DNA]</scope>
    <source>
        <strain evidence="4">ATCC 24698 / 74-OR23-1A / CBS 708.71 / DSM 1257 / FGSC 987</strain>
    </source>
</reference>
<protein>
    <submittedName>
        <fullName evidence="3">GMP synthase</fullName>
    </submittedName>
</protein>
<gene>
    <name evidence="3" type="ORF">NCU06311</name>
</gene>
<dbReference type="OMA" id="PWIQTLK"/>
<dbReference type="GO" id="GO:0005634">
    <property type="term" value="C:nucleus"/>
    <property type="evidence" value="ECO:0000318"/>
    <property type="project" value="GO_Central"/>
</dbReference>
<evidence type="ECO:0000313" key="3">
    <source>
        <dbReference type="EMBL" id="EAA33337.1"/>
    </source>
</evidence>
<dbReference type="PaxDb" id="5141-EFNCRP00000006153"/>
<feature type="region of interest" description="Disordered" evidence="1">
    <location>
        <begin position="48"/>
        <end position="78"/>
    </location>
</feature>
<dbReference type="SUPFAM" id="SSF52317">
    <property type="entry name" value="Class I glutamine amidotransferase-like"/>
    <property type="match status" value="1"/>
</dbReference>
<dbReference type="InterPro" id="IPR017926">
    <property type="entry name" value="GATASE"/>
</dbReference>
<dbReference type="GO" id="GO:0005829">
    <property type="term" value="C:cytosol"/>
    <property type="evidence" value="ECO:0000318"/>
    <property type="project" value="GO_Central"/>
</dbReference>
<dbReference type="RefSeq" id="XP_962573.1">
    <property type="nucleotide sequence ID" value="XM_957480.3"/>
</dbReference>
<dbReference type="AlphaFoldDB" id="Q7SAC0"/>
<evidence type="ECO:0000256" key="1">
    <source>
        <dbReference type="SAM" id="MobiDB-lite"/>
    </source>
</evidence>
<dbReference type="STRING" id="367110.Q7SAC0"/>
<dbReference type="PROSITE" id="PS51273">
    <property type="entry name" value="GATASE_TYPE_1"/>
    <property type="match status" value="1"/>
</dbReference>
<dbReference type="PANTHER" id="PTHR42695:SF5">
    <property type="entry name" value="GLUTAMINE AMIDOTRANSFERASE YLR126C-RELATED"/>
    <property type="match status" value="1"/>
</dbReference>
<organism evidence="3 4">
    <name type="scientific">Neurospora crassa (strain ATCC 24698 / 74-OR23-1A / CBS 708.71 / DSM 1257 / FGSC 987)</name>
    <dbReference type="NCBI Taxonomy" id="367110"/>
    <lineage>
        <taxon>Eukaryota</taxon>
        <taxon>Fungi</taxon>
        <taxon>Dikarya</taxon>
        <taxon>Ascomycota</taxon>
        <taxon>Pezizomycotina</taxon>
        <taxon>Sordariomycetes</taxon>
        <taxon>Sordariomycetidae</taxon>
        <taxon>Sordariales</taxon>
        <taxon>Sordariaceae</taxon>
        <taxon>Neurospora</taxon>
    </lineage>
</organism>
<feature type="compositionally biased region" description="Low complexity" evidence="1">
    <location>
        <begin position="48"/>
        <end position="76"/>
    </location>
</feature>
<dbReference type="InterPro" id="IPR029062">
    <property type="entry name" value="Class_I_gatase-like"/>
</dbReference>
<dbReference type="CDD" id="cd01741">
    <property type="entry name" value="GATase1_1"/>
    <property type="match status" value="1"/>
</dbReference>
<keyword evidence="4" id="KW-1185">Reference proteome</keyword>
<evidence type="ECO:0000313" key="4">
    <source>
        <dbReference type="Proteomes" id="UP000001805"/>
    </source>
</evidence>
<dbReference type="Pfam" id="PF00117">
    <property type="entry name" value="GATase"/>
    <property type="match status" value="1"/>
</dbReference>
<proteinExistence type="predicted"/>
<dbReference type="EMBL" id="CM002239">
    <property type="protein sequence ID" value="EAA33337.1"/>
    <property type="molecule type" value="Genomic_DNA"/>
</dbReference>
<dbReference type="Gene3D" id="3.40.50.880">
    <property type="match status" value="1"/>
</dbReference>
<dbReference type="InterPro" id="IPR044992">
    <property type="entry name" value="ChyE-like"/>
</dbReference>
<dbReference type="FunCoup" id="Q7SAC0">
    <property type="interactions" value="102"/>
</dbReference>
<dbReference type="GeneID" id="3878707"/>